<proteinExistence type="predicted"/>
<protein>
    <recommendedName>
        <fullName evidence="3">SGNH/GDSL hydrolase family protein</fullName>
    </recommendedName>
</protein>
<dbReference type="SUPFAM" id="SSF52266">
    <property type="entry name" value="SGNH hydrolase"/>
    <property type="match status" value="1"/>
</dbReference>
<dbReference type="RefSeq" id="WP_258119107.1">
    <property type="nucleotide sequence ID" value="NZ_CP062229.1"/>
</dbReference>
<accession>A0ABY5QX04</accession>
<dbReference type="EMBL" id="CP062229">
    <property type="protein sequence ID" value="UVC14714.1"/>
    <property type="molecule type" value="Genomic_DNA"/>
</dbReference>
<sequence length="549" mass="57435">MAYFDRLNTQPTAPRQAIYDTLLRGLVSAGIFAKLDALYILRTARAQWAYENLVQPAYRLTPNGGYTFTADEGWAGNGTTGYLITDLRPSFTNGRFTLNDANFFVYSRTNATTTGVVMGSRSLSTVGQTFLTPRNAGNLATFRINQDANGVSAASASSDGLLMLRRSGSTAYAFVRNGVVVGSDTTVSTSLSTSALTIGALYTNGVAASFNSYQFAAAGIGASLTDAEALALKTLLDAFFAALTAEAGAGGSDPVVTPSYTTYVYGDSLTSSALITQLTTQLSRPVTSRGIGSQRSSQIAMRQGGVVPTVTISGDQIVAGANSITHFNGTAIVDTATNPNAPQLLSTPGDNSSRSISASIAGVLGSIARTASGGPPSTTETYTFTPTADPGTVACPAGTDVIVQTKIDAASTQVIWSGRNNKGINNWSVVSDVQGMVDLLSTVDKHYVVMSILNGDYADERAGQSEYINLMASNAELEAAFPGSYLDVRRYLIDDGLTDAAITPTAQDLIDIADDTVPASLRADNIHLTTVGYELVADHVAAFMLAKGW</sequence>
<dbReference type="Proteomes" id="UP001058098">
    <property type="component" value="Chromosome"/>
</dbReference>
<organism evidence="1 2">
    <name type="scientific">Mesorhizobium onobrychidis</name>
    <dbReference type="NCBI Taxonomy" id="2775404"/>
    <lineage>
        <taxon>Bacteria</taxon>
        <taxon>Pseudomonadati</taxon>
        <taxon>Pseudomonadota</taxon>
        <taxon>Alphaproteobacteria</taxon>
        <taxon>Hyphomicrobiales</taxon>
        <taxon>Phyllobacteriaceae</taxon>
        <taxon>Mesorhizobium</taxon>
    </lineage>
</organism>
<keyword evidence="2" id="KW-1185">Reference proteome</keyword>
<reference evidence="1" key="1">
    <citation type="submission" date="2020-09" db="EMBL/GenBank/DDBJ databases">
        <title>Rhizobia associated with sainfoin plants.</title>
        <authorList>
            <person name="Asharfi S."/>
            <person name="Kuzmanovic N."/>
            <person name="Bunk B."/>
            <person name="Sproeer C."/>
            <person name="Becker M."/>
            <person name="Thuenen T."/>
        </authorList>
    </citation>
    <scope>NUCLEOTIDE SEQUENCE</scope>
    <source>
        <strain evidence="1">OM4</strain>
    </source>
</reference>
<evidence type="ECO:0000313" key="2">
    <source>
        <dbReference type="Proteomes" id="UP001058098"/>
    </source>
</evidence>
<evidence type="ECO:0000313" key="1">
    <source>
        <dbReference type="EMBL" id="UVC14714.1"/>
    </source>
</evidence>
<name>A0ABY5QX04_9HYPH</name>
<gene>
    <name evidence="1" type="ORF">IHQ72_29545</name>
</gene>
<evidence type="ECO:0008006" key="3">
    <source>
        <dbReference type="Google" id="ProtNLM"/>
    </source>
</evidence>